<keyword evidence="4" id="KW-1185">Reference proteome</keyword>
<organism evidence="3 4">
    <name type="scientific">Candidatus Nitrosacidococcus tergens</name>
    <dbReference type="NCBI Taxonomy" id="553981"/>
    <lineage>
        <taxon>Bacteria</taxon>
        <taxon>Pseudomonadati</taxon>
        <taxon>Pseudomonadota</taxon>
        <taxon>Gammaproteobacteria</taxon>
        <taxon>Chromatiales</taxon>
        <taxon>Chromatiaceae</taxon>
        <taxon>Candidatus Nitrosacidococcus</taxon>
    </lineage>
</organism>
<feature type="coiled-coil region" evidence="1">
    <location>
        <begin position="39"/>
        <end position="94"/>
    </location>
</feature>
<dbReference type="EMBL" id="LR778175">
    <property type="protein sequence ID" value="CAB1277401.1"/>
    <property type="molecule type" value="Genomic_DNA"/>
</dbReference>
<evidence type="ECO:0000256" key="2">
    <source>
        <dbReference type="SAM" id="SignalP"/>
    </source>
</evidence>
<dbReference type="PIRSF" id="PIRSF028069">
    <property type="entry name" value="UCP028069"/>
    <property type="match status" value="1"/>
</dbReference>
<evidence type="ECO:0008006" key="5">
    <source>
        <dbReference type="Google" id="ProtNLM"/>
    </source>
</evidence>
<sequence>MRIARFILFLFIYFSSFICQAETTLEQTIQTQINTNQAARQSQQKINALSEETQALLTEYRQVTAQLDSLNTYNHQLEKLIHSQAEEFSTLQEQLRDIETTRHEIVPLMLRMVSTLDQFVSLDVPFLLEERHTRVKQLQDLMNRADISLSEKYRRLIEAYQVEVEYGQTIASYRDILAMDDGKSRTVDFLRVGRTALFFHTLDDKTCGRWNQQKHGWVTVPDSYCSAITKGLLIAQKQAPEDLLLLPIQAPKKYNSHG</sequence>
<dbReference type="InterPro" id="IPR016866">
    <property type="entry name" value="UCP028069"/>
</dbReference>
<gene>
    <name evidence="3" type="ORF">NSCAC_1651</name>
</gene>
<dbReference type="Pfam" id="PF11932">
    <property type="entry name" value="DUF3450"/>
    <property type="match status" value="1"/>
</dbReference>
<accession>A0A7G1QCH3</accession>
<dbReference type="KEGG" id="ntg:NSCAC_1651"/>
<proteinExistence type="predicted"/>
<protein>
    <recommendedName>
        <fullName evidence="5">DUF3450 domain-containing protein</fullName>
    </recommendedName>
</protein>
<evidence type="ECO:0000313" key="3">
    <source>
        <dbReference type="EMBL" id="CAB1277401.1"/>
    </source>
</evidence>
<dbReference type="AlphaFoldDB" id="A0A7G1QCH3"/>
<feature type="signal peptide" evidence="2">
    <location>
        <begin position="1"/>
        <end position="21"/>
    </location>
</feature>
<name>A0A7G1QCH3_9GAMM</name>
<evidence type="ECO:0000313" key="4">
    <source>
        <dbReference type="Proteomes" id="UP000516072"/>
    </source>
</evidence>
<evidence type="ECO:0000256" key="1">
    <source>
        <dbReference type="SAM" id="Coils"/>
    </source>
</evidence>
<dbReference type="RefSeq" id="WP_197744304.1">
    <property type="nucleotide sequence ID" value="NZ_LR778175.1"/>
</dbReference>
<dbReference type="Proteomes" id="UP000516072">
    <property type="component" value="Chromosome"/>
</dbReference>
<keyword evidence="1" id="KW-0175">Coiled coil</keyword>
<keyword evidence="2" id="KW-0732">Signal</keyword>
<reference evidence="3 4" key="1">
    <citation type="submission" date="2020-03" db="EMBL/GenBank/DDBJ databases">
        <authorList>
            <person name="Picone N."/>
        </authorList>
    </citation>
    <scope>NUCLEOTIDE SEQUENCE [LARGE SCALE GENOMIC DNA]</scope>
    <source>
        <strain evidence="3">NSCAC1</strain>
    </source>
</reference>
<feature type="chain" id="PRO_5028854744" description="DUF3450 domain-containing protein" evidence="2">
    <location>
        <begin position="22"/>
        <end position="258"/>
    </location>
</feature>